<name>A0A8H4RWV6_9HELO</name>
<dbReference type="Proteomes" id="UP000566819">
    <property type="component" value="Unassembled WGS sequence"/>
</dbReference>
<reference evidence="1 2" key="1">
    <citation type="submission" date="2020-03" db="EMBL/GenBank/DDBJ databases">
        <title>Draft Genome Sequence of Cudoniella acicularis.</title>
        <authorList>
            <person name="Buettner E."/>
            <person name="Kellner H."/>
        </authorList>
    </citation>
    <scope>NUCLEOTIDE SEQUENCE [LARGE SCALE GENOMIC DNA]</scope>
    <source>
        <strain evidence="1 2">DSM 108380</strain>
    </source>
</reference>
<gene>
    <name evidence="1" type="ORF">G7Y89_g1530</name>
</gene>
<evidence type="ECO:0000313" key="2">
    <source>
        <dbReference type="Proteomes" id="UP000566819"/>
    </source>
</evidence>
<sequence length="258" mass="29490">MGIRDECTFENETFNELVIGASNGMDGIAQIRTKHLRNRESVAKSMWLVSHSAATDLHDKVYSFLVLMPGNAKELITPGYNESIVETFTKATYAAIALDGKLDLLGWVKLPGDGITSLDQRPKRNPDLLSWVVDLTDVDYGLFDIRVRDFMLNFWVKTRTSPKQARYLNNGRLLVIGYSLDCIKYTKQFEQKGWAPTKEEQAAVCEFLAQATNLASQNNPKELFVLKSKEKKIIQPQITWTEWYSQIKRQEEMEPALF</sequence>
<dbReference type="EMBL" id="JAAMPI010000060">
    <property type="protein sequence ID" value="KAF4636550.1"/>
    <property type="molecule type" value="Genomic_DNA"/>
</dbReference>
<evidence type="ECO:0000313" key="1">
    <source>
        <dbReference type="EMBL" id="KAF4636550.1"/>
    </source>
</evidence>
<protein>
    <submittedName>
        <fullName evidence="1">Uncharacterized protein</fullName>
    </submittedName>
</protein>
<accession>A0A8H4RWV6</accession>
<proteinExistence type="predicted"/>
<comment type="caution">
    <text evidence="1">The sequence shown here is derived from an EMBL/GenBank/DDBJ whole genome shotgun (WGS) entry which is preliminary data.</text>
</comment>
<keyword evidence="2" id="KW-1185">Reference proteome</keyword>
<organism evidence="1 2">
    <name type="scientific">Cudoniella acicularis</name>
    <dbReference type="NCBI Taxonomy" id="354080"/>
    <lineage>
        <taxon>Eukaryota</taxon>
        <taxon>Fungi</taxon>
        <taxon>Dikarya</taxon>
        <taxon>Ascomycota</taxon>
        <taxon>Pezizomycotina</taxon>
        <taxon>Leotiomycetes</taxon>
        <taxon>Helotiales</taxon>
        <taxon>Tricladiaceae</taxon>
        <taxon>Cudoniella</taxon>
    </lineage>
</organism>
<dbReference type="AlphaFoldDB" id="A0A8H4RWV6"/>